<dbReference type="InterPro" id="IPR012902">
    <property type="entry name" value="N_methyl_site"/>
</dbReference>
<keyword evidence="2" id="KW-1133">Transmembrane helix</keyword>
<evidence type="ECO:0000256" key="1">
    <source>
        <dbReference type="SAM" id="MobiDB-lite"/>
    </source>
</evidence>
<keyword evidence="2" id="KW-0812">Transmembrane</keyword>
<dbReference type="NCBIfam" id="TIGR02532">
    <property type="entry name" value="IV_pilin_GFxxxE"/>
    <property type="match status" value="1"/>
</dbReference>
<sequence length="201" mass="22479">MSRARGMPGASVQAGQDNHVRQVGQAGFTLMEVLVAAVIVGLTVSVFFQLLSGSLRLEVRSRQTAEAVVESRMLFDQLMAMDVRDDEYPWSGEAEGRAWNVSMYAVDVPAPLDADAQSNEQSAEQSEDELLTVRTPSELYRFVLDFTARGGRNVRLSLYRDYEPGYFTDDFKNEHVQELAEDERPVLEELPPAEEQEADQG</sequence>
<accession>M5PYJ9</accession>
<keyword evidence="2" id="KW-0472">Membrane</keyword>
<dbReference type="Proteomes" id="UP000011922">
    <property type="component" value="Unassembled WGS sequence"/>
</dbReference>
<evidence type="ECO:0000313" key="3">
    <source>
        <dbReference type="EMBL" id="EMG39090.1"/>
    </source>
</evidence>
<proteinExistence type="predicted"/>
<feature type="region of interest" description="Disordered" evidence="1">
    <location>
        <begin position="180"/>
        <end position="201"/>
    </location>
</feature>
<reference evidence="3 4" key="1">
    <citation type="journal article" date="2013" name="Genome Announc.">
        <title>Draft Genome Sequence for Desulfovibrio africanus Strain PCS.</title>
        <authorList>
            <person name="Brown S.D."/>
            <person name="Utturkar S.M."/>
            <person name="Arkin A.P."/>
            <person name="Deutschbauer A.M."/>
            <person name="Elias D.A."/>
            <person name="Hazen T.C."/>
            <person name="Chakraborty R."/>
        </authorList>
    </citation>
    <scope>NUCLEOTIDE SEQUENCE [LARGE SCALE GENOMIC DNA]</scope>
    <source>
        <strain evidence="3 4">PCS</strain>
    </source>
</reference>
<feature type="transmembrane region" description="Helical" evidence="2">
    <location>
        <begin position="33"/>
        <end position="52"/>
    </location>
</feature>
<dbReference type="Pfam" id="PF07963">
    <property type="entry name" value="N_methyl"/>
    <property type="match status" value="1"/>
</dbReference>
<protein>
    <submittedName>
        <fullName evidence="3">Prepilin-type N-terminal cleavage/methylation domain-containing protein</fullName>
    </submittedName>
</protein>
<dbReference type="EMBL" id="AOSV01000002">
    <property type="protein sequence ID" value="EMG39090.1"/>
    <property type="molecule type" value="Genomic_DNA"/>
</dbReference>
<gene>
    <name evidence="3" type="ORF">PCS_00097</name>
</gene>
<organism evidence="3 4">
    <name type="scientific">Desulfocurvibacter africanus PCS</name>
    <dbReference type="NCBI Taxonomy" id="1262666"/>
    <lineage>
        <taxon>Bacteria</taxon>
        <taxon>Pseudomonadati</taxon>
        <taxon>Thermodesulfobacteriota</taxon>
        <taxon>Desulfovibrionia</taxon>
        <taxon>Desulfovibrionales</taxon>
        <taxon>Desulfovibrionaceae</taxon>
        <taxon>Desulfocurvibacter</taxon>
    </lineage>
</organism>
<feature type="compositionally biased region" description="Acidic residues" evidence="1">
    <location>
        <begin position="191"/>
        <end position="201"/>
    </location>
</feature>
<dbReference type="PATRIC" id="fig|1262666.3.peg.98"/>
<evidence type="ECO:0000313" key="4">
    <source>
        <dbReference type="Proteomes" id="UP000011922"/>
    </source>
</evidence>
<dbReference type="RefSeq" id="WP_005982906.1">
    <property type="nucleotide sequence ID" value="NZ_AOSV01000002.1"/>
</dbReference>
<dbReference type="OrthoDB" id="5471947at2"/>
<evidence type="ECO:0000256" key="2">
    <source>
        <dbReference type="SAM" id="Phobius"/>
    </source>
</evidence>
<comment type="caution">
    <text evidence="3">The sequence shown here is derived from an EMBL/GenBank/DDBJ whole genome shotgun (WGS) entry which is preliminary data.</text>
</comment>
<name>M5PYJ9_DESAF</name>
<dbReference type="AlphaFoldDB" id="M5PYJ9"/>